<dbReference type="EC" id="2.4.-.-" evidence="3"/>
<evidence type="ECO:0000256" key="1">
    <source>
        <dbReference type="ARBA" id="ARBA00022679"/>
    </source>
</evidence>
<organism evidence="3 4">
    <name type="scientific">Paraglaciecola aquimarina</name>
    <dbReference type="NCBI Taxonomy" id="1235557"/>
    <lineage>
        <taxon>Bacteria</taxon>
        <taxon>Pseudomonadati</taxon>
        <taxon>Pseudomonadota</taxon>
        <taxon>Gammaproteobacteria</taxon>
        <taxon>Alteromonadales</taxon>
        <taxon>Alteromonadaceae</taxon>
        <taxon>Paraglaciecola</taxon>
    </lineage>
</organism>
<dbReference type="EMBL" id="JAWDIO010000002">
    <property type="protein sequence ID" value="MDU0356363.1"/>
    <property type="molecule type" value="Genomic_DNA"/>
</dbReference>
<accession>A0ABU3T2C4</accession>
<reference evidence="3 4" key="1">
    <citation type="submission" date="2023-10" db="EMBL/GenBank/DDBJ databases">
        <title>Glaciecola aquimarina strain GGW-M5 nov., isolated from a coastal seawater.</title>
        <authorList>
            <person name="Bayburt H."/>
            <person name="Kim J.M."/>
            <person name="Choi B.J."/>
            <person name="Jeon C.O."/>
        </authorList>
    </citation>
    <scope>NUCLEOTIDE SEQUENCE [LARGE SCALE GENOMIC DNA]</scope>
    <source>
        <strain evidence="3 4">KCTC 32108</strain>
    </source>
</reference>
<sequence>MHTYKRAVEGVLAKIGTEFDLVDLHWTFPDLPTGYHLQQKYQLPFNITLRGMEAFHFQDNDIRQKIVAKYLREAGHIISLSEEMAFTANKIADTGARTSVIRNGVDTDKFFYQDKAGCRTKLKLAQDQKIILGVGALIKRKGFDLVIAALARLVKQAQFHNLVFYILGSEGAEGDFRTELKANVNRHGLENHVVFQGAVLNQDLVTWYNAVDVFCLSSRGEGSPNVLTEALACGTPAVASKVGSVPEIMASEDNLGIAFENENTQELEAALEQLLTQEINRQVNAQNFSKYT</sequence>
<evidence type="ECO:0000313" key="3">
    <source>
        <dbReference type="EMBL" id="MDU0356363.1"/>
    </source>
</evidence>
<comment type="caution">
    <text evidence="3">The sequence shown here is derived from an EMBL/GenBank/DDBJ whole genome shotgun (WGS) entry which is preliminary data.</text>
</comment>
<keyword evidence="4" id="KW-1185">Reference proteome</keyword>
<protein>
    <submittedName>
        <fullName evidence="3">Glycosyltransferase</fullName>
        <ecNumber evidence="3">2.4.-.-</ecNumber>
    </submittedName>
</protein>
<keyword evidence="1 3" id="KW-0808">Transferase</keyword>
<dbReference type="Pfam" id="PF00534">
    <property type="entry name" value="Glycos_transf_1"/>
    <property type="match status" value="1"/>
</dbReference>
<dbReference type="InterPro" id="IPR001296">
    <property type="entry name" value="Glyco_trans_1"/>
</dbReference>
<dbReference type="Gene3D" id="3.40.50.2000">
    <property type="entry name" value="Glycogen Phosphorylase B"/>
    <property type="match status" value="2"/>
</dbReference>
<dbReference type="PANTHER" id="PTHR46401:SF2">
    <property type="entry name" value="GLYCOSYLTRANSFERASE WBBK-RELATED"/>
    <property type="match status" value="1"/>
</dbReference>
<dbReference type="Proteomes" id="UP001247805">
    <property type="component" value="Unassembled WGS sequence"/>
</dbReference>
<dbReference type="RefSeq" id="WP_316027853.1">
    <property type="nucleotide sequence ID" value="NZ_JAWDIO010000002.1"/>
</dbReference>
<dbReference type="GO" id="GO:0016757">
    <property type="term" value="F:glycosyltransferase activity"/>
    <property type="evidence" value="ECO:0007669"/>
    <property type="project" value="UniProtKB-KW"/>
</dbReference>
<feature type="domain" description="Glycosyl transferase family 1" evidence="2">
    <location>
        <begin position="119"/>
        <end position="283"/>
    </location>
</feature>
<dbReference type="SUPFAM" id="SSF53756">
    <property type="entry name" value="UDP-Glycosyltransferase/glycogen phosphorylase"/>
    <property type="match status" value="1"/>
</dbReference>
<keyword evidence="3" id="KW-0328">Glycosyltransferase</keyword>
<gene>
    <name evidence="3" type="ORF">RS130_22930</name>
</gene>
<name>A0ABU3T2C4_9ALTE</name>
<proteinExistence type="predicted"/>
<evidence type="ECO:0000313" key="4">
    <source>
        <dbReference type="Proteomes" id="UP001247805"/>
    </source>
</evidence>
<dbReference type="PANTHER" id="PTHR46401">
    <property type="entry name" value="GLYCOSYLTRANSFERASE WBBK-RELATED"/>
    <property type="match status" value="1"/>
</dbReference>
<evidence type="ECO:0000259" key="2">
    <source>
        <dbReference type="Pfam" id="PF00534"/>
    </source>
</evidence>